<name>A0A5B8YR36_9FLAO</name>
<accession>A0A5B8YR36</accession>
<dbReference type="EMBL" id="CP042476">
    <property type="protein sequence ID" value="QED38956.1"/>
    <property type="molecule type" value="Genomic_DNA"/>
</dbReference>
<keyword evidence="2" id="KW-1185">Reference proteome</keyword>
<dbReference type="AlphaFoldDB" id="A0A5B8YR36"/>
<evidence type="ECO:0000313" key="1">
    <source>
        <dbReference type="EMBL" id="QED38956.1"/>
    </source>
</evidence>
<dbReference type="OrthoDB" id="7445930at2"/>
<dbReference type="RefSeq" id="WP_146837136.1">
    <property type="nucleotide sequence ID" value="NZ_CP042476.1"/>
</dbReference>
<dbReference type="Pfam" id="PF14462">
    <property type="entry name" value="Prok-E2_E"/>
    <property type="match status" value="1"/>
</dbReference>
<sequence length="134" mass="15437">MALLFEEDYDLLTSSGLKIEEDELGRFLIIKNFPVQEDLYLSQGRPITDLEVLLIIPPNYNTSGGDMFWTFPDISRADGKPIPNYGGDPRIYDSKSYNRWSRHFRAASWLAKVDNVQKILSRVEWALKNPQANL</sequence>
<evidence type="ECO:0000313" key="2">
    <source>
        <dbReference type="Proteomes" id="UP000321954"/>
    </source>
</evidence>
<dbReference type="InterPro" id="IPR025701">
    <property type="entry name" value="UBQ-conjugat_E2_E"/>
</dbReference>
<gene>
    <name evidence="1" type="ORF">FK178_15065</name>
</gene>
<protein>
    <submittedName>
        <fullName evidence="1">Uncharacterized protein</fullName>
    </submittedName>
</protein>
<organism evidence="1 2">
    <name type="scientific">Antarcticibacterium arcticum</name>
    <dbReference type="NCBI Taxonomy" id="2585771"/>
    <lineage>
        <taxon>Bacteria</taxon>
        <taxon>Pseudomonadati</taxon>
        <taxon>Bacteroidota</taxon>
        <taxon>Flavobacteriia</taxon>
        <taxon>Flavobacteriales</taxon>
        <taxon>Flavobacteriaceae</taxon>
        <taxon>Antarcticibacterium</taxon>
    </lineage>
</organism>
<proteinExistence type="predicted"/>
<dbReference type="KEGG" id="anp:FK178_15065"/>
<reference evidence="1 2" key="1">
    <citation type="submission" date="2019-08" db="EMBL/GenBank/DDBJ databases">
        <title>Antarcticibacterium arcticum sp. nov., a bacterium isolated from marine sediment of the Canadian Beaufort Sea.</title>
        <authorList>
            <person name="Lee Y.M."/>
            <person name="Baek K."/>
            <person name="Lee D.-H."/>
            <person name="Shin S.C."/>
            <person name="Jin Y.K."/>
            <person name="Park Y."/>
        </authorList>
    </citation>
    <scope>NUCLEOTIDE SEQUENCE [LARGE SCALE GENOMIC DNA]</scope>
    <source>
        <strain evidence="1 2">PAMC 28998</strain>
    </source>
</reference>
<dbReference type="Proteomes" id="UP000321954">
    <property type="component" value="Chromosome"/>
</dbReference>